<evidence type="ECO:0000313" key="3">
    <source>
        <dbReference type="Proteomes" id="UP001500908"/>
    </source>
</evidence>
<evidence type="ECO:0000313" key="2">
    <source>
        <dbReference type="EMBL" id="GAA3764607.1"/>
    </source>
</evidence>
<feature type="transmembrane region" description="Helical" evidence="1">
    <location>
        <begin position="86"/>
        <end position="113"/>
    </location>
</feature>
<dbReference type="Proteomes" id="UP001500908">
    <property type="component" value="Unassembled WGS sequence"/>
</dbReference>
<feature type="transmembrane region" description="Helical" evidence="1">
    <location>
        <begin position="16"/>
        <end position="38"/>
    </location>
</feature>
<keyword evidence="1" id="KW-0472">Membrane</keyword>
<proteinExistence type="predicted"/>
<accession>A0ABP7GGJ3</accession>
<protein>
    <submittedName>
        <fullName evidence="2">Uncharacterized protein</fullName>
    </submittedName>
</protein>
<feature type="transmembrane region" description="Helical" evidence="1">
    <location>
        <begin position="173"/>
        <end position="192"/>
    </location>
</feature>
<dbReference type="NCBIfam" id="TIGR01409">
    <property type="entry name" value="TAT_signal_seq"/>
    <property type="match status" value="1"/>
</dbReference>
<keyword evidence="1" id="KW-0812">Transmembrane</keyword>
<gene>
    <name evidence="2" type="ORF">GCM10022402_47250</name>
</gene>
<reference evidence="3" key="1">
    <citation type="journal article" date="2019" name="Int. J. Syst. Evol. Microbiol.">
        <title>The Global Catalogue of Microorganisms (GCM) 10K type strain sequencing project: providing services to taxonomists for standard genome sequencing and annotation.</title>
        <authorList>
            <consortium name="The Broad Institute Genomics Platform"/>
            <consortium name="The Broad Institute Genome Sequencing Center for Infectious Disease"/>
            <person name="Wu L."/>
            <person name="Ma J."/>
        </authorList>
    </citation>
    <scope>NUCLEOTIDE SEQUENCE [LARGE SCALE GENOMIC DNA]</scope>
    <source>
        <strain evidence="3">JCM 17137</strain>
    </source>
</reference>
<evidence type="ECO:0000256" key="1">
    <source>
        <dbReference type="SAM" id="Phobius"/>
    </source>
</evidence>
<dbReference type="PROSITE" id="PS51318">
    <property type="entry name" value="TAT"/>
    <property type="match status" value="1"/>
</dbReference>
<feature type="transmembrane region" description="Helical" evidence="1">
    <location>
        <begin position="50"/>
        <end position="74"/>
    </location>
</feature>
<feature type="transmembrane region" description="Helical" evidence="1">
    <location>
        <begin position="133"/>
        <end position="161"/>
    </location>
</feature>
<dbReference type="InterPro" id="IPR006311">
    <property type="entry name" value="TAT_signal"/>
</dbReference>
<name>A0ABP7GGJ3_9ACTN</name>
<organism evidence="2 3">
    <name type="scientific">Salinactinospora qingdaonensis</name>
    <dbReference type="NCBI Taxonomy" id="702744"/>
    <lineage>
        <taxon>Bacteria</taxon>
        <taxon>Bacillati</taxon>
        <taxon>Actinomycetota</taxon>
        <taxon>Actinomycetes</taxon>
        <taxon>Streptosporangiales</taxon>
        <taxon>Nocardiopsidaceae</taxon>
        <taxon>Salinactinospora</taxon>
    </lineage>
</organism>
<dbReference type="EMBL" id="BAABDD010000043">
    <property type="protein sequence ID" value="GAA3764607.1"/>
    <property type="molecule type" value="Genomic_DNA"/>
</dbReference>
<sequence>MTTPPIRPERLVFRRLLWLALLPMGYVVFMGAVNMIVFTAVRPAAIGDNLLMWFVHNPMWVCFTIGVLLTTFFLKRYVMQGVTRRQFLTAATAVAVVAAVGTLLVVAVALALYSPMLRPEELSLLVSPMGETASLDAVTGSLIAANALLGYVAALFVGALMGAGFYRFGVWRGLLVLPVALLPLLVAELSLWNPIPDEAGSLQLLDVGALAFGYGLPLSAATLLLAWAVNYLLTRDIPIRL</sequence>
<dbReference type="RefSeq" id="WP_344976738.1">
    <property type="nucleotide sequence ID" value="NZ_BAABDD010000043.1"/>
</dbReference>
<keyword evidence="1" id="KW-1133">Transmembrane helix</keyword>
<feature type="transmembrane region" description="Helical" evidence="1">
    <location>
        <begin position="212"/>
        <end position="233"/>
    </location>
</feature>
<keyword evidence="3" id="KW-1185">Reference proteome</keyword>
<dbReference type="InterPro" id="IPR019546">
    <property type="entry name" value="TAT_signal_bac_arc"/>
</dbReference>
<comment type="caution">
    <text evidence="2">The sequence shown here is derived from an EMBL/GenBank/DDBJ whole genome shotgun (WGS) entry which is preliminary data.</text>
</comment>